<dbReference type="AlphaFoldDB" id="A0AA39WRB6"/>
<dbReference type="InterPro" id="IPR043198">
    <property type="entry name" value="Cyclin/Ssn8"/>
</dbReference>
<evidence type="ECO:0000256" key="3">
    <source>
        <dbReference type="RuleBase" id="RU000383"/>
    </source>
</evidence>
<evidence type="ECO:0000256" key="4">
    <source>
        <dbReference type="SAM" id="MobiDB-lite"/>
    </source>
</evidence>
<dbReference type="Pfam" id="PF00134">
    <property type="entry name" value="Cyclin_N"/>
    <property type="match status" value="1"/>
</dbReference>
<dbReference type="Proteomes" id="UP001175000">
    <property type="component" value="Unassembled WGS sequence"/>
</dbReference>
<name>A0AA39WRB6_9PEZI</name>
<organism evidence="6 7">
    <name type="scientific">Immersiella caudata</name>
    <dbReference type="NCBI Taxonomy" id="314043"/>
    <lineage>
        <taxon>Eukaryota</taxon>
        <taxon>Fungi</taxon>
        <taxon>Dikarya</taxon>
        <taxon>Ascomycota</taxon>
        <taxon>Pezizomycotina</taxon>
        <taxon>Sordariomycetes</taxon>
        <taxon>Sordariomycetidae</taxon>
        <taxon>Sordariales</taxon>
        <taxon>Lasiosphaeriaceae</taxon>
        <taxon>Immersiella</taxon>
    </lineage>
</organism>
<feature type="region of interest" description="Disordered" evidence="4">
    <location>
        <begin position="316"/>
        <end position="349"/>
    </location>
</feature>
<dbReference type="SUPFAM" id="SSF47954">
    <property type="entry name" value="Cyclin-like"/>
    <property type="match status" value="2"/>
</dbReference>
<sequence length="441" mass="50368">MAPQPARPPAPAQDEPASNDDPIGPPSGLSSTPTLYISEQTIRHMLKSISYDEAREDNYRLKGIQLIDNVRESLQLPVRTFDTAAVYYHKFRFRYPSSEYDFSDVALASLFVACKTEDTIKKSREILCAAHNLKHPNDHKTPDDKAFEFPSSVTVGLERHILETIGFDFRAQYPQKILVKTVRKMFPPDERDRDNRGQKFMRTAYDMSIDLNKTFAPLKQSSSALVLAIIELTALILSQGLDRVKQLDVKPFRVDRAPVYETMMDLLDLYTQFPKSTKVGPRFDLNKLMDVKIDINKRMSEEGYQRHVGWCDKCSRETPEVHPVTPGSAKSPATSNSLSGSGSVRRKAGTNEGTLRYVFDAEEARKEKALVGEHFNDEYEEYEVEVEEPLREEPRHPNNGRSTYPIRGHGHHLDHGWGPYNRGRHTSYSDRSRGRKYGSHY</sequence>
<feature type="region of interest" description="Disordered" evidence="4">
    <location>
        <begin position="1"/>
        <end position="32"/>
    </location>
</feature>
<proteinExistence type="inferred from homology"/>
<evidence type="ECO:0000256" key="2">
    <source>
        <dbReference type="ARBA" id="ARBA00014912"/>
    </source>
</evidence>
<dbReference type="GO" id="GO:0006357">
    <property type="term" value="P:regulation of transcription by RNA polymerase II"/>
    <property type="evidence" value="ECO:0007669"/>
    <property type="project" value="InterPro"/>
</dbReference>
<evidence type="ECO:0000313" key="6">
    <source>
        <dbReference type="EMBL" id="KAK0620156.1"/>
    </source>
</evidence>
<feature type="domain" description="Cyclin-like" evidence="5">
    <location>
        <begin position="65"/>
        <end position="163"/>
    </location>
</feature>
<dbReference type="InterPro" id="IPR013763">
    <property type="entry name" value="Cyclin-like_dom"/>
</dbReference>
<feature type="compositionally biased region" description="Polar residues" evidence="4">
    <location>
        <begin position="331"/>
        <end position="342"/>
    </location>
</feature>
<dbReference type="InterPro" id="IPR006671">
    <property type="entry name" value="Cyclin_N"/>
</dbReference>
<gene>
    <name evidence="6" type="ORF">B0T14DRAFT_520687</name>
</gene>
<dbReference type="EMBL" id="JAULSU010000004">
    <property type="protein sequence ID" value="KAK0620156.1"/>
    <property type="molecule type" value="Genomic_DNA"/>
</dbReference>
<reference evidence="6" key="1">
    <citation type="submission" date="2023-06" db="EMBL/GenBank/DDBJ databases">
        <title>Genome-scale phylogeny and comparative genomics of the fungal order Sordariales.</title>
        <authorList>
            <consortium name="Lawrence Berkeley National Laboratory"/>
            <person name="Hensen N."/>
            <person name="Bonometti L."/>
            <person name="Westerberg I."/>
            <person name="Brannstrom I.O."/>
            <person name="Guillou S."/>
            <person name="Cros-Aarteil S."/>
            <person name="Calhoun S."/>
            <person name="Haridas S."/>
            <person name="Kuo A."/>
            <person name="Mondo S."/>
            <person name="Pangilinan J."/>
            <person name="Riley R."/>
            <person name="Labutti K."/>
            <person name="Andreopoulos B."/>
            <person name="Lipzen A."/>
            <person name="Chen C."/>
            <person name="Yanf M."/>
            <person name="Daum C."/>
            <person name="Ng V."/>
            <person name="Clum A."/>
            <person name="Steindorff A."/>
            <person name="Ohm R."/>
            <person name="Martin F."/>
            <person name="Silar P."/>
            <person name="Natvig D."/>
            <person name="Lalanne C."/>
            <person name="Gautier V."/>
            <person name="Ament-Velasquez S.L."/>
            <person name="Kruys A."/>
            <person name="Hutchinson M.I."/>
            <person name="Powell A.J."/>
            <person name="Barry K."/>
            <person name="Miller A.N."/>
            <person name="Grigoriev I.V."/>
            <person name="Debuchy R."/>
            <person name="Gladieux P."/>
            <person name="Thoren M.H."/>
            <person name="Johannesson H."/>
        </authorList>
    </citation>
    <scope>NUCLEOTIDE SEQUENCE</scope>
    <source>
        <strain evidence="6">CBS 606.72</strain>
    </source>
</reference>
<dbReference type="PANTHER" id="PTHR10026">
    <property type="entry name" value="CYCLIN"/>
    <property type="match status" value="1"/>
</dbReference>
<evidence type="ECO:0000259" key="5">
    <source>
        <dbReference type="SMART" id="SM00385"/>
    </source>
</evidence>
<evidence type="ECO:0000313" key="7">
    <source>
        <dbReference type="Proteomes" id="UP001175000"/>
    </source>
</evidence>
<comment type="similarity">
    <text evidence="1">Belongs to the cyclin family. Cyclin C subfamily.</text>
</comment>
<evidence type="ECO:0000256" key="1">
    <source>
        <dbReference type="ARBA" id="ARBA00008638"/>
    </source>
</evidence>
<keyword evidence="7" id="KW-1185">Reference proteome</keyword>
<accession>A0AA39WRB6</accession>
<comment type="caution">
    <text evidence="6">The sequence shown here is derived from an EMBL/GenBank/DDBJ whole genome shotgun (WGS) entry which is preliminary data.</text>
</comment>
<keyword evidence="3" id="KW-0195">Cyclin</keyword>
<dbReference type="Gene3D" id="1.10.472.10">
    <property type="entry name" value="Cyclin-like"/>
    <property type="match status" value="1"/>
</dbReference>
<dbReference type="InterPro" id="IPR036915">
    <property type="entry name" value="Cyclin-like_sf"/>
</dbReference>
<dbReference type="SMART" id="SM00385">
    <property type="entry name" value="CYCLIN"/>
    <property type="match status" value="1"/>
</dbReference>
<feature type="compositionally biased region" description="Pro residues" evidence="4">
    <location>
        <begin position="1"/>
        <end position="11"/>
    </location>
</feature>
<feature type="region of interest" description="Disordered" evidence="4">
    <location>
        <begin position="381"/>
        <end position="441"/>
    </location>
</feature>
<protein>
    <recommendedName>
        <fullName evidence="2">RNA polymerase II holoenzyme cyclin-like subunit</fullName>
    </recommendedName>
</protein>
<dbReference type="GO" id="GO:0016538">
    <property type="term" value="F:cyclin-dependent protein serine/threonine kinase regulator activity"/>
    <property type="evidence" value="ECO:0007669"/>
    <property type="project" value="InterPro"/>
</dbReference>